<dbReference type="RefSeq" id="WP_145994762.1">
    <property type="nucleotide sequence ID" value="NZ_JABCQO010000010.1"/>
</dbReference>
<gene>
    <name evidence="1" type="ORF">HKD21_11620</name>
</gene>
<organism evidence="1 2">
    <name type="scientific">Gluconobacter cerevisiae</name>
    <dbReference type="NCBI Taxonomy" id="1379734"/>
    <lineage>
        <taxon>Bacteria</taxon>
        <taxon>Pseudomonadati</taxon>
        <taxon>Pseudomonadota</taxon>
        <taxon>Alphaproteobacteria</taxon>
        <taxon>Acetobacterales</taxon>
        <taxon>Acetobacteraceae</taxon>
        <taxon>Gluconobacter</taxon>
    </lineage>
</organism>
<reference evidence="1" key="2">
    <citation type="submission" date="2020-11" db="EMBL/GenBank/DDBJ databases">
        <title>Description of novel Gluconobacter species.</title>
        <authorList>
            <person name="Cleenwerck I."/>
            <person name="Cnockaert M."/>
            <person name="Borremans W."/>
            <person name="Wieme A.D."/>
            <person name="De Vuyst L."/>
            <person name="Vandamme P."/>
        </authorList>
    </citation>
    <scope>NUCLEOTIDE SEQUENCE</scope>
    <source>
        <strain evidence="1">LMG 27748</strain>
    </source>
</reference>
<keyword evidence="2" id="KW-1185">Reference proteome</keyword>
<evidence type="ECO:0000313" key="1">
    <source>
        <dbReference type="EMBL" id="MBF0877492.1"/>
    </source>
</evidence>
<dbReference type="GeneID" id="76195523"/>
<name>A0ABR9YG54_9PROT</name>
<protein>
    <submittedName>
        <fullName evidence="1">Uncharacterized protein</fullName>
    </submittedName>
</protein>
<dbReference type="Proteomes" id="UP000630952">
    <property type="component" value="Unassembled WGS sequence"/>
</dbReference>
<comment type="caution">
    <text evidence="1">The sequence shown here is derived from an EMBL/GenBank/DDBJ whole genome shotgun (WGS) entry which is preliminary data.</text>
</comment>
<reference evidence="1" key="1">
    <citation type="submission" date="2020-04" db="EMBL/GenBank/DDBJ databases">
        <authorList>
            <person name="Sombolestani A."/>
        </authorList>
    </citation>
    <scope>NUCLEOTIDE SEQUENCE</scope>
    <source>
        <strain evidence="1">LMG 27748</strain>
    </source>
</reference>
<proteinExistence type="predicted"/>
<dbReference type="EMBL" id="JABCQO010000010">
    <property type="protein sequence ID" value="MBF0877492.1"/>
    <property type="molecule type" value="Genomic_DNA"/>
</dbReference>
<accession>A0ABR9YG54</accession>
<sequence>MAQSSSLKNTTMDLSNPMSSIIDRSDMAAVKGQPYDELVAYGVSGISEMYKGFDTTRSGWLKTVAVCLTLYSRQDEPEVRKGLLAHQSEAFDKSLTDVPNRQLDVAHVIVALNGHAAAIGGAAISGAAKTRLKQGVEYLCKLGDTLEERINELGEFESFNALIKKVREDEAGRVTKPVAVPAQADNLLNGERKFAERFYKATAPAKARFEVEDVNGSSPIDGLWVALCRSSGSGFEVVRLSRQKNLIEPMISEAQEQDRLLRDELAAQATVSKEAAA</sequence>
<evidence type="ECO:0000313" key="2">
    <source>
        <dbReference type="Proteomes" id="UP000630952"/>
    </source>
</evidence>